<gene>
    <name evidence="1" type="ORF">CQA54_01970</name>
</gene>
<dbReference type="OrthoDB" id="5327151at2"/>
<dbReference type="AlphaFoldDB" id="A0A3D8ITP8"/>
<dbReference type="Proteomes" id="UP000256514">
    <property type="component" value="Unassembled WGS sequence"/>
</dbReference>
<evidence type="ECO:0000313" key="2">
    <source>
        <dbReference type="Proteomes" id="UP000256514"/>
    </source>
</evidence>
<dbReference type="InterPro" id="IPR008995">
    <property type="entry name" value="Mo/tungstate-bd_C_term_dom"/>
</dbReference>
<dbReference type="SUPFAM" id="SSF50331">
    <property type="entry name" value="MOP-like"/>
    <property type="match status" value="1"/>
</dbReference>
<name>A0A3D8ITP8_9HELI</name>
<keyword evidence="2" id="KW-1185">Reference proteome</keyword>
<proteinExistence type="predicted"/>
<organism evidence="1 2">
    <name type="scientific">Helicobacter equorum</name>
    <dbReference type="NCBI Taxonomy" id="361872"/>
    <lineage>
        <taxon>Bacteria</taxon>
        <taxon>Pseudomonadati</taxon>
        <taxon>Campylobacterota</taxon>
        <taxon>Epsilonproteobacteria</taxon>
        <taxon>Campylobacterales</taxon>
        <taxon>Helicobacteraceae</taxon>
        <taxon>Helicobacter</taxon>
    </lineage>
</organism>
<reference evidence="1 2" key="1">
    <citation type="submission" date="2018-04" db="EMBL/GenBank/DDBJ databases">
        <title>Novel Campyloabacter and Helicobacter Species and Strains.</title>
        <authorList>
            <person name="Mannion A.J."/>
            <person name="Shen Z."/>
            <person name="Fox J.G."/>
        </authorList>
    </citation>
    <scope>NUCLEOTIDE SEQUENCE [LARGE SCALE GENOMIC DNA]</scope>
    <source>
        <strain evidence="1 2">MIT 12-6600</strain>
    </source>
</reference>
<dbReference type="RefSeq" id="WP_115570533.1">
    <property type="nucleotide sequence ID" value="NZ_NXLT01000001.1"/>
</dbReference>
<protein>
    <submittedName>
        <fullName evidence="1">Uncharacterized protein</fullName>
    </submittedName>
</protein>
<evidence type="ECO:0000313" key="1">
    <source>
        <dbReference type="EMBL" id="RDU68592.1"/>
    </source>
</evidence>
<sequence>MNTLPYTITNITHDKDLGLVGLQTPIGTLWAFVLATPHTRYTLTMGVSGLAYFKPTQVLLAHKDSHLYTQNCFQSRIQHITKDTILSLVNLECGISAIVATQDTKALAMGDLCAWYINPSDILLESLQSSDEAQSTHIIDSMPQTPHN</sequence>
<accession>A0A3D8ITP8</accession>
<comment type="caution">
    <text evidence="1">The sequence shown here is derived from an EMBL/GenBank/DDBJ whole genome shotgun (WGS) entry which is preliminary data.</text>
</comment>
<dbReference type="EMBL" id="NXLT01000001">
    <property type="protein sequence ID" value="RDU68592.1"/>
    <property type="molecule type" value="Genomic_DNA"/>
</dbReference>